<evidence type="ECO:0000313" key="12">
    <source>
        <dbReference type="Proteomes" id="UP000008854"/>
    </source>
</evidence>
<dbReference type="Pfam" id="PF00047">
    <property type="entry name" value="ig"/>
    <property type="match status" value="1"/>
</dbReference>
<keyword evidence="5" id="KW-0325">Glycoprotein</keyword>
<dbReference type="InterPro" id="IPR007110">
    <property type="entry name" value="Ig-like_dom"/>
</dbReference>
<dbReference type="SMART" id="SM00408">
    <property type="entry name" value="IGc2"/>
    <property type="match status" value="4"/>
</dbReference>
<evidence type="ECO:0000256" key="4">
    <source>
        <dbReference type="ARBA" id="ARBA00023157"/>
    </source>
</evidence>
<dbReference type="Gene3D" id="2.60.40.10">
    <property type="entry name" value="Immunoglobulins"/>
    <property type="match status" value="8"/>
</dbReference>
<keyword evidence="3 9" id="KW-0472">Membrane</keyword>
<dbReference type="WBParaSite" id="Smp_132700.1">
    <property type="protein sequence ID" value="Smp_132700.1"/>
    <property type="gene ID" value="Smp_132700"/>
</dbReference>
<evidence type="ECO:0000256" key="1">
    <source>
        <dbReference type="ARBA" id="ARBA00004479"/>
    </source>
</evidence>
<feature type="domain" description="Ig-like" evidence="10">
    <location>
        <begin position="406"/>
        <end position="528"/>
    </location>
</feature>
<feature type="compositionally biased region" description="Polar residues" evidence="8">
    <location>
        <begin position="1537"/>
        <end position="1548"/>
    </location>
</feature>
<evidence type="ECO:0000259" key="11">
    <source>
        <dbReference type="PROSITE" id="PS50853"/>
    </source>
</evidence>
<keyword evidence="7" id="KW-0175">Coiled coil</keyword>
<dbReference type="PROSITE" id="PS50853">
    <property type="entry name" value="FN3"/>
    <property type="match status" value="1"/>
</dbReference>
<evidence type="ECO:0000256" key="7">
    <source>
        <dbReference type="SAM" id="Coils"/>
    </source>
</evidence>
<dbReference type="CDD" id="cd00063">
    <property type="entry name" value="FN3"/>
    <property type="match status" value="1"/>
</dbReference>
<dbReference type="SMART" id="SM00060">
    <property type="entry name" value="FN3"/>
    <property type="match status" value="1"/>
</dbReference>
<evidence type="ECO:0000256" key="6">
    <source>
        <dbReference type="ARBA" id="ARBA00023319"/>
    </source>
</evidence>
<feature type="domain" description="Ig-like" evidence="10">
    <location>
        <begin position="685"/>
        <end position="790"/>
    </location>
</feature>
<dbReference type="GO" id="GO:0005886">
    <property type="term" value="C:plasma membrane"/>
    <property type="evidence" value="ECO:0007669"/>
    <property type="project" value="TreeGrafter"/>
</dbReference>
<dbReference type="PROSITE" id="PS50835">
    <property type="entry name" value="IG_LIKE"/>
    <property type="match status" value="6"/>
</dbReference>
<reference evidence="12" key="1">
    <citation type="journal article" date="2012" name="PLoS Negl. Trop. Dis.">
        <title>A systematically improved high quality genome and transcriptome of the human blood fluke Schistosoma mansoni.</title>
        <authorList>
            <person name="Protasio A.V."/>
            <person name="Tsai I.J."/>
            <person name="Babbage A."/>
            <person name="Nichol S."/>
            <person name="Hunt M."/>
            <person name="Aslett M.A."/>
            <person name="De Silva N."/>
            <person name="Velarde G.S."/>
            <person name="Anderson T.J."/>
            <person name="Clark R.C."/>
            <person name="Davidson C."/>
            <person name="Dillon G.P."/>
            <person name="Holroyd N.E."/>
            <person name="LoVerde P.T."/>
            <person name="Lloyd C."/>
            <person name="McQuillan J."/>
            <person name="Oliveira G."/>
            <person name="Otto T.D."/>
            <person name="Parker-Manuel S.J."/>
            <person name="Quail M.A."/>
            <person name="Wilson R.A."/>
            <person name="Zerlotini A."/>
            <person name="Dunne D.W."/>
            <person name="Berriman M."/>
        </authorList>
    </citation>
    <scope>NUCLEOTIDE SEQUENCE [LARGE SCALE GENOMIC DNA]</scope>
    <source>
        <strain evidence="12">Puerto Rican</strain>
    </source>
</reference>
<dbReference type="SUPFAM" id="SSF49265">
    <property type="entry name" value="Fibronectin type III"/>
    <property type="match status" value="1"/>
</dbReference>
<keyword evidence="9" id="KW-1133">Transmembrane helix</keyword>
<feature type="coiled-coil region" evidence="7">
    <location>
        <begin position="329"/>
        <end position="359"/>
    </location>
</feature>
<feature type="domain" description="Fibronectin type-III" evidence="11">
    <location>
        <begin position="1408"/>
        <end position="1505"/>
    </location>
</feature>
<dbReference type="InterPro" id="IPR003599">
    <property type="entry name" value="Ig_sub"/>
</dbReference>
<dbReference type="SMART" id="SM00409">
    <property type="entry name" value="IG"/>
    <property type="match status" value="7"/>
</dbReference>
<evidence type="ECO:0000256" key="8">
    <source>
        <dbReference type="SAM" id="MobiDB-lite"/>
    </source>
</evidence>
<dbReference type="InterPro" id="IPR036179">
    <property type="entry name" value="Ig-like_dom_sf"/>
</dbReference>
<feature type="domain" description="Ig-like" evidence="10">
    <location>
        <begin position="272"/>
        <end position="392"/>
    </location>
</feature>
<feature type="domain" description="Ig-like" evidence="10">
    <location>
        <begin position="1292"/>
        <end position="1389"/>
    </location>
</feature>
<dbReference type="InterPro" id="IPR003961">
    <property type="entry name" value="FN3_dom"/>
</dbReference>
<dbReference type="GO" id="GO:0005911">
    <property type="term" value="C:cell-cell junction"/>
    <property type="evidence" value="ECO:0007669"/>
    <property type="project" value="TreeGrafter"/>
</dbReference>
<dbReference type="InterPro" id="IPR036116">
    <property type="entry name" value="FN3_sf"/>
</dbReference>
<keyword evidence="6" id="KW-0393">Immunoglobulin domain</keyword>
<evidence type="ECO:0000256" key="2">
    <source>
        <dbReference type="ARBA" id="ARBA00022737"/>
    </source>
</evidence>
<name>A0A3Q0KM32_SCHMA</name>
<dbReference type="SUPFAM" id="SSF48726">
    <property type="entry name" value="Immunoglobulin"/>
    <property type="match status" value="5"/>
</dbReference>
<dbReference type="PANTHER" id="PTHR11640:SF31">
    <property type="entry name" value="IRREGULAR CHIASM C-ROUGHEST PROTEIN-RELATED"/>
    <property type="match status" value="1"/>
</dbReference>
<dbReference type="InterPro" id="IPR013098">
    <property type="entry name" value="Ig_I-set"/>
</dbReference>
<dbReference type="AlphaFoldDB" id="A0A3Q0KM32"/>
<dbReference type="InterPro" id="IPR051275">
    <property type="entry name" value="Cell_adhesion_signaling"/>
</dbReference>
<dbReference type="Pfam" id="PF00041">
    <property type="entry name" value="fn3"/>
    <property type="match status" value="1"/>
</dbReference>
<dbReference type="GO" id="GO:0098609">
    <property type="term" value="P:cell-cell adhesion"/>
    <property type="evidence" value="ECO:0007669"/>
    <property type="project" value="TreeGrafter"/>
</dbReference>
<dbReference type="GO" id="GO:0050839">
    <property type="term" value="F:cell adhesion molecule binding"/>
    <property type="evidence" value="ECO:0007669"/>
    <property type="project" value="TreeGrafter"/>
</dbReference>
<feature type="domain" description="Ig-like" evidence="10">
    <location>
        <begin position="158"/>
        <end position="263"/>
    </location>
</feature>
<dbReference type="InParanoid" id="A0A3Q0KM32"/>
<dbReference type="CDD" id="cd00096">
    <property type="entry name" value="Ig"/>
    <property type="match status" value="1"/>
</dbReference>
<evidence type="ECO:0000256" key="3">
    <source>
        <dbReference type="ARBA" id="ARBA00023136"/>
    </source>
</evidence>
<evidence type="ECO:0000259" key="10">
    <source>
        <dbReference type="PROSITE" id="PS50835"/>
    </source>
</evidence>
<accession>A0A3Q0KM32</accession>
<feature type="region of interest" description="Disordered" evidence="8">
    <location>
        <begin position="1537"/>
        <end position="1558"/>
    </location>
</feature>
<dbReference type="InterPro" id="IPR013151">
    <property type="entry name" value="Immunoglobulin_dom"/>
</dbReference>
<dbReference type="Proteomes" id="UP000008854">
    <property type="component" value="Unassembled WGS sequence"/>
</dbReference>
<keyword evidence="9" id="KW-0812">Transmembrane</keyword>
<evidence type="ECO:0000256" key="5">
    <source>
        <dbReference type="ARBA" id="ARBA00023180"/>
    </source>
</evidence>
<feature type="region of interest" description="Disordered" evidence="8">
    <location>
        <begin position="1800"/>
        <end position="1833"/>
    </location>
</feature>
<evidence type="ECO:0000313" key="13">
    <source>
        <dbReference type="WBParaSite" id="Smp_132700.1"/>
    </source>
</evidence>
<protein>
    <submittedName>
        <fullName evidence="13">Nephrin, putative</fullName>
    </submittedName>
</protein>
<evidence type="ECO:0000256" key="9">
    <source>
        <dbReference type="SAM" id="Phobius"/>
    </source>
</evidence>
<dbReference type="PANTHER" id="PTHR11640">
    <property type="entry name" value="NEPHRIN"/>
    <property type="match status" value="1"/>
</dbReference>
<feature type="compositionally biased region" description="Polar residues" evidence="8">
    <location>
        <begin position="1815"/>
        <end position="1833"/>
    </location>
</feature>
<dbReference type="InterPro" id="IPR013783">
    <property type="entry name" value="Ig-like_fold"/>
</dbReference>
<feature type="domain" description="Ig-like" evidence="10">
    <location>
        <begin position="1136"/>
        <end position="1274"/>
    </location>
</feature>
<organism evidence="12 13">
    <name type="scientific">Schistosoma mansoni</name>
    <name type="common">Blood fluke</name>
    <dbReference type="NCBI Taxonomy" id="6183"/>
    <lineage>
        <taxon>Eukaryota</taxon>
        <taxon>Metazoa</taxon>
        <taxon>Spiralia</taxon>
        <taxon>Lophotrochozoa</taxon>
        <taxon>Platyhelminthes</taxon>
        <taxon>Trematoda</taxon>
        <taxon>Digenea</taxon>
        <taxon>Strigeidida</taxon>
        <taxon>Schistosomatoidea</taxon>
        <taxon>Schistosomatidae</taxon>
        <taxon>Schistosoma</taxon>
    </lineage>
</organism>
<comment type="subcellular location">
    <subcellularLocation>
        <location evidence="1">Membrane</location>
        <topology evidence="1">Single-pass type I membrane protein</topology>
    </subcellularLocation>
</comment>
<feature type="transmembrane region" description="Helical" evidence="9">
    <location>
        <begin position="1568"/>
        <end position="1593"/>
    </location>
</feature>
<proteinExistence type="predicted"/>
<keyword evidence="12" id="KW-1185">Reference proteome</keyword>
<reference evidence="13" key="2">
    <citation type="submission" date="2018-12" db="UniProtKB">
        <authorList>
            <consortium name="WormBaseParasite"/>
        </authorList>
    </citation>
    <scope>IDENTIFICATION</scope>
    <source>
        <strain evidence="13">Puerto Rican</strain>
    </source>
</reference>
<keyword evidence="4" id="KW-1015">Disulfide bond</keyword>
<keyword evidence="2" id="KW-0677">Repeat</keyword>
<dbReference type="STRING" id="6183.A0A3Q0KM32"/>
<dbReference type="Pfam" id="PF07679">
    <property type="entry name" value="I-set"/>
    <property type="match status" value="1"/>
</dbReference>
<sequence length="2098" mass="235685">MCLILRFCKRIWIVRSDDNEVYSIESIIPRCLNHLILFALVLSTPLSIQSTKNIHKRQLYSDTLNLFTGNISKLPPVGLPTIVNWRTNLSLDFFSMSKSKFNRTKPIQTITSNLNVYPHMVMDVNKSNNDAGGLISQRISSLPKSSSAFVDQSGPCTPEEEAKKSQCLRELPAERYEVLEGETVLMRCRVANQRGKAQWRARNFLLGYKRNIPDWPRYSLQGDSGQGVHDLLIQNVSREDAGVYECQVSPVAGQNPLRRQTLLVILVKPKIPTIVTLPGVPQPSTNGQLIVAFDSNKTNPMNNNPLKLICQAKGGYPTPKFEWFHNGNLISASEDLDELQDINEEIHSQKITKDQFELEIDKTKLSTRDRIVCLVSNKATMRSNHLYEQKLRAEVMIVIHSLPGDPEIIDWDKFINESTSLLVGSTFEVTCRVTPPGNPPGQVVWRFENPYSSMNLDQLTAFGTDLKMPSIKNVISISNENVINQITDEKILSRLKITNLNSTMHGLDLVCAVRHQVGPEKTTKKRILIQHGPQHVNIQGPYERMIELKQKVTVYNKLERTDNKSTVTTVINKQKLYIYLDRPQYLLCVTDEYYGQVEIKWRGKLHNSENWEVITPVESFPCNEPDALHNFNIIQASIIQLVTTNQKRNALLWTEIECSALPSYFREENRKVISNQVNLEMYTIPRIPIITGYKEGTLLADGTILTLHCTGEQGNPPGKLVWTQVLKGTNESELIDESNIIQQNQSNKYPDGMIYSILNINLTKSYDGAIFRCGTVNPGYGYSDTQFSLPVEIGVSYSATVLNISVISGTGQMITRSKLRDELQIILSYYKSKYNVGHIPIVQAKSGHSLKLMCQVEMSNPKPELEWQLNHCPPVQLASFVRGINDTINDMKSNDPYDAFFKSCQTIHLTGSKMEETISDSGKLHILNSHLELPINITHDGDLLECLIRKYPVENINSSVHLQPYDNYELSKPYYQNTHSQALTLLNSHILLSIQFPPIFLTLTKQLNWPVELNSPNNNEQFLPHYIVVEGGSLDLDLEPISNPSLSKTSWFRNGIPLPLSINPIKTFNSFKNEEEMNESSKSYSIEDLNQRLIVKPTKIFIHPVKRSDMANYTLIATNTLGSKEFTFFLNVTYGPQLLGSPSVNLTVSGKKAELFCQSEANPAPTTNAVRWRRLTNTLVGYDSAENIYRNSISRSSFSTKSHTSQADSAAGIHCDKGEWNVGFKYYAKCWSSAPGVMTSTLTIYDLSPNDVGRYQCNMDNGIGSPAVRTIDLTYPFAPRIVPVTRWSRAAPNIVSNKNNTISVTQSTVISDQLVSIVKGAHARLTCVIAAEPNPEVHWLREPANLTLIEGGQFHSIVKSIRPGLYHAILYLIQPQEVDMGRYFCKAKNLVGEDTGRVDLIRPTQPDLPSSPRLLNATSTSLTVSWTQGFNGGPEQSFLLHWHPNEDPDHHDKVNIKEDLDNEVLTYSITGLQKATTYRVSVSAYNTLTSTTSFTPYLLASTSAFDSLSGEEAMRDEAKAKSLKNIQRGHWDSRWRLNSKNSENSINPDPQRRSVRSGHELNSLDDNAFVIIIAVSVFGSFILIANLLVVLLFTRYKRQKMKQDERKPSAAGDLIQIYPVENGFSEIHTNTQNSFPIYPDDMRLNASYMLQSAPNDQFSPFQNGWEQIPFNICPDQNSPIIRGNQIFSSSPHSSMNAMNMQNFNSPNHIEFTNRPSSDISIQPSSVLINNADQTAVAYLNQDNGTVEAIQNIQNYHDCSEFMHPVFPNSCSPLNCDTENNLRNIELPTPTHRRLVNIGRTLTEKSNRTRSPHSGAASSVSTIRSNGQGNNNSLERSLSTFQRSHHSNLLGDYRHLGGGLTLPNGGLGLNIISQSPQQNGQLFISNTRTSGNWIQNGMTTSFHGGNAPSWKHYVNPHGSDEYTASGQQIARNSYNSFGQQSVSHLTNSFELPDGHILNSRQYAHTNKGSEVSPSRYYQESPARYMAQLENNWPQSSQNNNDCRNMSIEFPSNGSTIPPPNDFQTTGSHIPYIQVNSSTPTVNRPYYHITDENKNIINQDNPGADHLQAMDQRLGIPRNVSDNMITHQNHGNYSSYGCVL</sequence>
<dbReference type="InterPro" id="IPR003598">
    <property type="entry name" value="Ig_sub2"/>
</dbReference>